<evidence type="ECO:0000256" key="1">
    <source>
        <dbReference type="ARBA" id="ARBA00022692"/>
    </source>
</evidence>
<keyword evidence="3 4" id="KW-0472">Membrane</keyword>
<gene>
    <name evidence="6" type="ORF">DL239_03770</name>
</gene>
<feature type="transmembrane region" description="Helical" evidence="4">
    <location>
        <begin position="244"/>
        <end position="265"/>
    </location>
</feature>
<accession>A0ABX0W389</accession>
<dbReference type="Pfam" id="PF07690">
    <property type="entry name" value="MFS_1"/>
    <property type="match status" value="1"/>
</dbReference>
<dbReference type="Gene3D" id="1.20.1250.20">
    <property type="entry name" value="MFS general substrate transporter like domains"/>
    <property type="match status" value="1"/>
</dbReference>
<keyword evidence="1 4" id="KW-0812">Transmembrane</keyword>
<feature type="transmembrane region" description="Helical" evidence="4">
    <location>
        <begin position="39"/>
        <end position="59"/>
    </location>
</feature>
<evidence type="ECO:0000259" key="5">
    <source>
        <dbReference type="PROSITE" id="PS50850"/>
    </source>
</evidence>
<evidence type="ECO:0000256" key="3">
    <source>
        <dbReference type="ARBA" id="ARBA00023136"/>
    </source>
</evidence>
<feature type="transmembrane region" description="Helical" evidence="4">
    <location>
        <begin position="214"/>
        <end position="232"/>
    </location>
</feature>
<dbReference type="InterPro" id="IPR020846">
    <property type="entry name" value="MFS_dom"/>
</dbReference>
<dbReference type="PANTHER" id="PTHR23531">
    <property type="entry name" value="QUINOLENE RESISTANCE PROTEIN NORA"/>
    <property type="match status" value="1"/>
</dbReference>
<proteinExistence type="predicted"/>
<dbReference type="EMBL" id="QHLQ01000002">
    <property type="protein sequence ID" value="NIZ60092.1"/>
    <property type="molecule type" value="Genomic_DNA"/>
</dbReference>
<sequence length="392" mass="41751">MSRFTLLLLFYLAAFLQAGAYGLTFLLPRLFKGFGANEVVVGQMLFLTTLATLATVYFAGHMADRFGRMKMLSIACCAISAALALYGGSSSVGPVLISASLLLGFGWGITYALAPIVLTKLVEGHERIRYFALLSVAIMAGFGLSPVFAALLEAGGIAVSGAFYATAALCLISAVLFWILIKPARGHALKSGPEGRSSLTVAHIVRIINSPARLPVIMVCIGASVFAGMNNFQTVMADERGLDYANYFLIYTVTVVLFRVVLARFKGGTSPYVTIAMLQFVMCGSVVLFLYSGDHGVLYGLVAFLFGIGYGVSYPILAAMAASDAEDDIVPQTLQLFALTYFIGIFGFPLIAGWLIVAFGSATLLWVTALLAGVEATMALLRGQRTRARAII</sequence>
<dbReference type="InterPro" id="IPR052714">
    <property type="entry name" value="MFS_Exporter"/>
</dbReference>
<dbReference type="PANTHER" id="PTHR23531:SF1">
    <property type="entry name" value="QUINOLENE RESISTANCE PROTEIN NORA"/>
    <property type="match status" value="1"/>
</dbReference>
<feature type="transmembrane region" description="Helical" evidence="4">
    <location>
        <begin position="71"/>
        <end position="89"/>
    </location>
</feature>
<evidence type="ECO:0000313" key="6">
    <source>
        <dbReference type="EMBL" id="NIZ60092.1"/>
    </source>
</evidence>
<dbReference type="InterPro" id="IPR036259">
    <property type="entry name" value="MFS_trans_sf"/>
</dbReference>
<dbReference type="SUPFAM" id="SSF103473">
    <property type="entry name" value="MFS general substrate transporter"/>
    <property type="match status" value="1"/>
</dbReference>
<feature type="transmembrane region" description="Helical" evidence="4">
    <location>
        <begin position="95"/>
        <end position="118"/>
    </location>
</feature>
<name>A0ABX0W389_9RHOB</name>
<keyword evidence="7" id="KW-1185">Reference proteome</keyword>
<evidence type="ECO:0000256" key="4">
    <source>
        <dbReference type="SAM" id="Phobius"/>
    </source>
</evidence>
<comment type="caution">
    <text evidence="6">The sequence shown here is derived from an EMBL/GenBank/DDBJ whole genome shotgun (WGS) entry which is preliminary data.</text>
</comment>
<feature type="transmembrane region" description="Helical" evidence="4">
    <location>
        <begin position="297"/>
        <end position="322"/>
    </location>
</feature>
<reference evidence="6 7" key="1">
    <citation type="submission" date="2018-05" db="EMBL/GenBank/DDBJ databases">
        <authorList>
            <person name="Zhang Y.-J."/>
        </authorList>
    </citation>
    <scope>NUCLEOTIDE SEQUENCE [LARGE SCALE GENOMIC DNA]</scope>
    <source>
        <strain evidence="6 7">CY04</strain>
    </source>
</reference>
<feature type="transmembrane region" description="Helical" evidence="4">
    <location>
        <begin position="157"/>
        <end position="181"/>
    </location>
</feature>
<dbReference type="Proteomes" id="UP001429564">
    <property type="component" value="Unassembled WGS sequence"/>
</dbReference>
<protein>
    <submittedName>
        <fullName evidence="6">MFS transporter</fullName>
    </submittedName>
</protein>
<dbReference type="InterPro" id="IPR011701">
    <property type="entry name" value="MFS"/>
</dbReference>
<organism evidence="6 7">
    <name type="scientific">Parasedimentitalea denitrificans</name>
    <dbReference type="NCBI Taxonomy" id="2211118"/>
    <lineage>
        <taxon>Bacteria</taxon>
        <taxon>Pseudomonadati</taxon>
        <taxon>Pseudomonadota</taxon>
        <taxon>Alphaproteobacteria</taxon>
        <taxon>Rhodobacterales</taxon>
        <taxon>Paracoccaceae</taxon>
        <taxon>Parasedimentitalea</taxon>
    </lineage>
</organism>
<feature type="transmembrane region" description="Helical" evidence="4">
    <location>
        <begin position="272"/>
        <end position="291"/>
    </location>
</feature>
<feature type="transmembrane region" description="Helical" evidence="4">
    <location>
        <begin position="363"/>
        <end position="381"/>
    </location>
</feature>
<dbReference type="RefSeq" id="WP_167682447.1">
    <property type="nucleotide sequence ID" value="NZ_QHLQ01000002.1"/>
</dbReference>
<evidence type="ECO:0000313" key="7">
    <source>
        <dbReference type="Proteomes" id="UP001429564"/>
    </source>
</evidence>
<dbReference type="PROSITE" id="PS50850">
    <property type="entry name" value="MFS"/>
    <property type="match status" value="1"/>
</dbReference>
<feature type="transmembrane region" description="Helical" evidence="4">
    <location>
        <begin position="130"/>
        <end position="151"/>
    </location>
</feature>
<evidence type="ECO:0000256" key="2">
    <source>
        <dbReference type="ARBA" id="ARBA00022989"/>
    </source>
</evidence>
<feature type="domain" description="Major facilitator superfamily (MFS) profile" evidence="5">
    <location>
        <begin position="1"/>
        <end position="387"/>
    </location>
</feature>
<feature type="transmembrane region" description="Helical" evidence="4">
    <location>
        <begin position="334"/>
        <end position="357"/>
    </location>
</feature>
<keyword evidence="2 4" id="KW-1133">Transmembrane helix</keyword>